<dbReference type="HOGENOM" id="CLU_1233332_0_0_11"/>
<proteinExistence type="predicted"/>
<evidence type="ECO:0000313" key="5">
    <source>
        <dbReference type="Proteomes" id="UP000215374"/>
    </source>
</evidence>
<reference evidence="2 4" key="1">
    <citation type="submission" date="2014-08" db="EMBL/GenBank/DDBJ databases">
        <title>Complete genome sequence of Corynebacterium imitans DSM 44264, isolated from a five-month-old boy with suspected pharyngeal diphtheria.</title>
        <authorList>
            <person name="Mollmann S."/>
            <person name="Albersmeier A."/>
            <person name="Ruckert C."/>
            <person name="Tauch A."/>
        </authorList>
    </citation>
    <scope>NUCLEOTIDE SEQUENCE [LARGE SCALE GENOMIC DNA]</scope>
    <source>
        <strain evidence="2 4">DSM 44264</strain>
    </source>
</reference>
<name>A0A076NJ35_9CORY</name>
<dbReference type="RefSeq" id="WP_038590295.1">
    <property type="nucleotide sequence ID" value="NZ_CP009211.1"/>
</dbReference>
<dbReference type="Proteomes" id="UP000215374">
    <property type="component" value="Chromosome 1"/>
</dbReference>
<feature type="region of interest" description="Disordered" evidence="1">
    <location>
        <begin position="30"/>
        <end position="51"/>
    </location>
</feature>
<protein>
    <submittedName>
        <fullName evidence="2">Uncharacterized protein</fullName>
    </submittedName>
</protein>
<gene>
    <name evidence="2" type="ORF">CIMIT_05665</name>
    <name evidence="3" type="ORF">SAMEA4535761_01200</name>
</gene>
<dbReference type="Proteomes" id="UP000028780">
    <property type="component" value="Chromosome"/>
</dbReference>
<dbReference type="EMBL" id="LT906467">
    <property type="protein sequence ID" value="SNV70619.1"/>
    <property type="molecule type" value="Genomic_DNA"/>
</dbReference>
<evidence type="ECO:0000313" key="3">
    <source>
        <dbReference type="EMBL" id="SNV70619.1"/>
    </source>
</evidence>
<dbReference type="eggNOG" id="ENOG5031MKT">
    <property type="taxonomic scope" value="Bacteria"/>
</dbReference>
<dbReference type="AlphaFoldDB" id="A0A076NJ35"/>
<organism evidence="2 4">
    <name type="scientific">Corynebacterium imitans</name>
    <dbReference type="NCBI Taxonomy" id="156978"/>
    <lineage>
        <taxon>Bacteria</taxon>
        <taxon>Bacillati</taxon>
        <taxon>Actinomycetota</taxon>
        <taxon>Actinomycetes</taxon>
        <taxon>Mycobacteriales</taxon>
        <taxon>Corynebacteriaceae</taxon>
        <taxon>Corynebacterium</taxon>
    </lineage>
</organism>
<sequence>MTTAQDLHHAARQLADTYAALAELKWTPERPTSERVMRTQGGSRSPSPDNDHAFSIEYELWRNDDNGAPGGLRMVAADALAYTTAPRHTPNQAGYLDEHLAPGILCAHIARHATEIAEHFPAVDELTELLRDQHRYLTRRIHHHRGQNLKALPVDTVATGFGTAADLAPLVSAAVGKHFTRDQIRYWGRSGRVTPYTTAEGTTHYRLGDLIEAAREYSDKRAHH</sequence>
<evidence type="ECO:0000256" key="1">
    <source>
        <dbReference type="SAM" id="MobiDB-lite"/>
    </source>
</evidence>
<reference evidence="3 5" key="2">
    <citation type="submission" date="2017-06" db="EMBL/GenBank/DDBJ databases">
        <authorList>
            <consortium name="Pathogen Informatics"/>
        </authorList>
    </citation>
    <scope>NUCLEOTIDE SEQUENCE [LARGE SCALE GENOMIC DNA]</scope>
    <source>
        <strain evidence="3 5">NCTC13015</strain>
    </source>
</reference>
<evidence type="ECO:0000313" key="2">
    <source>
        <dbReference type="EMBL" id="AIJ33453.1"/>
    </source>
</evidence>
<dbReference type="OrthoDB" id="4428092at2"/>
<dbReference type="KEGG" id="cii:CIMIT_05665"/>
<keyword evidence="4" id="KW-1185">Reference proteome</keyword>
<evidence type="ECO:0000313" key="4">
    <source>
        <dbReference type="Proteomes" id="UP000028780"/>
    </source>
</evidence>
<accession>A0A076NJ35</accession>
<dbReference type="EMBL" id="CP009211">
    <property type="protein sequence ID" value="AIJ33453.1"/>
    <property type="molecule type" value="Genomic_DNA"/>
</dbReference>